<dbReference type="EMBL" id="JACIES010000005">
    <property type="protein sequence ID" value="MBB4026319.1"/>
    <property type="molecule type" value="Genomic_DNA"/>
</dbReference>
<dbReference type="RefSeq" id="WP_124317127.1">
    <property type="nucleotide sequence ID" value="NZ_AP028155.1"/>
</dbReference>
<dbReference type="InterPro" id="IPR029044">
    <property type="entry name" value="Nucleotide-diphossugar_trans"/>
</dbReference>
<proteinExistence type="inferred from homology"/>
<dbReference type="Pfam" id="PF00535">
    <property type="entry name" value="Glycos_transf_2"/>
    <property type="match status" value="1"/>
</dbReference>
<dbReference type="OrthoDB" id="9810303at2"/>
<keyword evidence="4" id="KW-1133">Transmembrane helix</keyword>
<feature type="domain" description="Glycosyltransferase 2-like" evidence="5">
    <location>
        <begin position="3"/>
        <end position="143"/>
    </location>
</feature>
<comment type="caution">
    <text evidence="6">The sequence shown here is derived from an EMBL/GenBank/DDBJ whole genome shotgun (WGS) entry which is preliminary data.</text>
</comment>
<keyword evidence="3 6" id="KW-0808">Transferase</keyword>
<evidence type="ECO:0000256" key="1">
    <source>
        <dbReference type="ARBA" id="ARBA00006739"/>
    </source>
</evidence>
<dbReference type="PANTHER" id="PTHR43630:SF1">
    <property type="entry name" value="POLY-BETA-1,6-N-ACETYL-D-GLUCOSAMINE SYNTHASE"/>
    <property type="match status" value="1"/>
</dbReference>
<feature type="transmembrane region" description="Helical" evidence="4">
    <location>
        <begin position="247"/>
        <end position="266"/>
    </location>
</feature>
<dbReference type="Proteomes" id="UP000546007">
    <property type="component" value="Unassembled WGS sequence"/>
</dbReference>
<feature type="transmembrane region" description="Helical" evidence="4">
    <location>
        <begin position="272"/>
        <end position="293"/>
    </location>
</feature>
<dbReference type="SUPFAM" id="SSF53448">
    <property type="entry name" value="Nucleotide-diphospho-sugar transferases"/>
    <property type="match status" value="1"/>
</dbReference>
<evidence type="ECO:0000256" key="3">
    <source>
        <dbReference type="ARBA" id="ARBA00022679"/>
    </source>
</evidence>
<keyword evidence="2" id="KW-0328">Glycosyltransferase</keyword>
<accession>A0A7W6HWN2</accession>
<keyword evidence="7" id="KW-1185">Reference proteome</keyword>
<protein>
    <submittedName>
        <fullName evidence="6">Glycosyltransferase involved in cell wall biosynthesis</fullName>
    </submittedName>
</protein>
<dbReference type="GO" id="GO:0016757">
    <property type="term" value="F:glycosyltransferase activity"/>
    <property type="evidence" value="ECO:0007669"/>
    <property type="project" value="UniProtKB-KW"/>
</dbReference>
<feature type="transmembrane region" description="Helical" evidence="4">
    <location>
        <begin position="300"/>
        <end position="322"/>
    </location>
</feature>
<organism evidence="6 7">
    <name type="scientific">Butyricimonas faecihominis</name>
    <dbReference type="NCBI Taxonomy" id="1472416"/>
    <lineage>
        <taxon>Bacteria</taxon>
        <taxon>Pseudomonadati</taxon>
        <taxon>Bacteroidota</taxon>
        <taxon>Bacteroidia</taxon>
        <taxon>Bacteroidales</taxon>
        <taxon>Odoribacteraceae</taxon>
        <taxon>Butyricimonas</taxon>
    </lineage>
</organism>
<evidence type="ECO:0000259" key="5">
    <source>
        <dbReference type="Pfam" id="PF00535"/>
    </source>
</evidence>
<reference evidence="6 7" key="1">
    <citation type="submission" date="2020-08" db="EMBL/GenBank/DDBJ databases">
        <title>Genomic Encyclopedia of Type Strains, Phase IV (KMG-IV): sequencing the most valuable type-strain genomes for metagenomic binning, comparative biology and taxonomic classification.</title>
        <authorList>
            <person name="Goeker M."/>
        </authorList>
    </citation>
    <scope>NUCLEOTIDE SEQUENCE [LARGE SCALE GENOMIC DNA]</scope>
    <source>
        <strain evidence="6 7">DSM 105721</strain>
    </source>
</reference>
<evidence type="ECO:0000313" key="7">
    <source>
        <dbReference type="Proteomes" id="UP000546007"/>
    </source>
</evidence>
<evidence type="ECO:0000313" key="6">
    <source>
        <dbReference type="EMBL" id="MBB4026319.1"/>
    </source>
</evidence>
<dbReference type="CDD" id="cd02525">
    <property type="entry name" value="Succinoglycan_BP_ExoA"/>
    <property type="match status" value="1"/>
</dbReference>
<dbReference type="AlphaFoldDB" id="A0A7W6HWN2"/>
<keyword evidence="4" id="KW-0472">Membrane</keyword>
<dbReference type="InterPro" id="IPR001173">
    <property type="entry name" value="Glyco_trans_2-like"/>
</dbReference>
<sequence length="328" mass="37921">MLSVICPVYNEEKYIVSCIESILQQDYPRNDMEVLFVDGMSTDRTREIIETYLLKYSFLRVLDNPEKIVPCAMNKGIVESRGEVIVRIDAHTLYAKNYFSVLVKQLGQLQADNVGAVCRTNVLNKNVKTLAIREVLSNKFGVGNSVFRTGIDRIMEVDTVPFGCWRREVFDKYGYYDTRLVRNQDIELNKRIIRGGGKIYIVPDTYCTYLARETFEALAKNNYGNGKWNILTVFYTRQFDSLSVRHFVPLFFLLSLLLPLVGSLWWSSLVWLSVLSASLYLMIFGWVSFLIAFREKLNFIYLLACFITLHLSYGWGSLIGIFKLPFLK</sequence>
<keyword evidence="4" id="KW-0812">Transmembrane</keyword>
<dbReference type="GeneID" id="93102041"/>
<dbReference type="PANTHER" id="PTHR43630">
    <property type="entry name" value="POLY-BETA-1,6-N-ACETYL-D-GLUCOSAMINE SYNTHASE"/>
    <property type="match status" value="1"/>
</dbReference>
<gene>
    <name evidence="6" type="ORF">GGR14_002113</name>
</gene>
<comment type="similarity">
    <text evidence="1">Belongs to the glycosyltransferase 2 family.</text>
</comment>
<dbReference type="Gene3D" id="3.90.550.10">
    <property type="entry name" value="Spore Coat Polysaccharide Biosynthesis Protein SpsA, Chain A"/>
    <property type="match status" value="1"/>
</dbReference>
<evidence type="ECO:0000256" key="4">
    <source>
        <dbReference type="SAM" id="Phobius"/>
    </source>
</evidence>
<evidence type="ECO:0000256" key="2">
    <source>
        <dbReference type="ARBA" id="ARBA00022676"/>
    </source>
</evidence>
<name>A0A7W6HWN2_9BACT</name>